<comment type="caution">
    <text evidence="16">The sequence shown here is derived from an EMBL/GenBank/DDBJ whole genome shotgun (WGS) entry which is preliminary data.</text>
</comment>
<dbReference type="AlphaFoldDB" id="A0A4Q1BT66"/>
<dbReference type="Proteomes" id="UP000289152">
    <property type="component" value="Unassembled WGS sequence"/>
</dbReference>
<dbReference type="PANTHER" id="PTHR16320">
    <property type="entry name" value="SPHINGOMYELINASE FAMILY MEMBER"/>
    <property type="match status" value="1"/>
</dbReference>
<dbReference type="STRING" id="5217.A0A4Q1BT66"/>
<dbReference type="FunCoup" id="A0A4Q1BT66">
    <property type="interactions" value="35"/>
</dbReference>
<dbReference type="Gene3D" id="3.60.10.10">
    <property type="entry name" value="Endonuclease/exonuclease/phosphatase"/>
    <property type="match status" value="1"/>
</dbReference>
<keyword evidence="6" id="KW-0479">Metal-binding</keyword>
<feature type="domain" description="Endonuclease/exonuclease/phosphatase" evidence="15">
    <location>
        <begin position="18"/>
        <end position="279"/>
    </location>
</feature>
<evidence type="ECO:0000256" key="10">
    <source>
        <dbReference type="ARBA" id="ARBA00022989"/>
    </source>
</evidence>
<dbReference type="GO" id="GO:0016020">
    <property type="term" value="C:membrane"/>
    <property type="evidence" value="ECO:0007669"/>
    <property type="project" value="UniProtKB-SubCell"/>
</dbReference>
<organism evidence="16 17">
    <name type="scientific">Tremella mesenterica</name>
    <name type="common">Jelly fungus</name>
    <dbReference type="NCBI Taxonomy" id="5217"/>
    <lineage>
        <taxon>Eukaryota</taxon>
        <taxon>Fungi</taxon>
        <taxon>Dikarya</taxon>
        <taxon>Basidiomycota</taxon>
        <taxon>Agaricomycotina</taxon>
        <taxon>Tremellomycetes</taxon>
        <taxon>Tremellales</taxon>
        <taxon>Tremellaceae</taxon>
        <taxon>Tremella</taxon>
    </lineage>
</organism>
<keyword evidence="12 14" id="KW-0472">Membrane</keyword>
<feature type="region of interest" description="Disordered" evidence="13">
    <location>
        <begin position="396"/>
        <end position="418"/>
    </location>
</feature>
<comment type="subcellular location">
    <subcellularLocation>
        <location evidence="1">Membrane</location>
        <topology evidence="1">Multi-pass membrane protein</topology>
    </subcellularLocation>
</comment>
<evidence type="ECO:0000313" key="16">
    <source>
        <dbReference type="EMBL" id="RXK41254.1"/>
    </source>
</evidence>
<proteinExistence type="inferred from homology"/>
<dbReference type="GO" id="GO:0004767">
    <property type="term" value="F:sphingomyelin phosphodiesterase activity"/>
    <property type="evidence" value="ECO:0007669"/>
    <property type="project" value="InterPro"/>
</dbReference>
<evidence type="ECO:0000256" key="13">
    <source>
        <dbReference type="SAM" id="MobiDB-lite"/>
    </source>
</evidence>
<evidence type="ECO:0000256" key="2">
    <source>
        <dbReference type="ARBA" id="ARBA00004760"/>
    </source>
</evidence>
<evidence type="ECO:0000256" key="8">
    <source>
        <dbReference type="ARBA" id="ARBA00022842"/>
    </source>
</evidence>
<dbReference type="OMA" id="IEESSMF"/>
<evidence type="ECO:0000256" key="14">
    <source>
        <dbReference type="SAM" id="Phobius"/>
    </source>
</evidence>
<evidence type="ECO:0000256" key="6">
    <source>
        <dbReference type="ARBA" id="ARBA00022723"/>
    </source>
</evidence>
<dbReference type="SUPFAM" id="SSF56219">
    <property type="entry name" value="DNase I-like"/>
    <property type="match status" value="1"/>
</dbReference>
<evidence type="ECO:0000256" key="5">
    <source>
        <dbReference type="ARBA" id="ARBA00022692"/>
    </source>
</evidence>
<evidence type="ECO:0000256" key="1">
    <source>
        <dbReference type="ARBA" id="ARBA00004141"/>
    </source>
</evidence>
<evidence type="ECO:0000256" key="3">
    <source>
        <dbReference type="ARBA" id="ARBA00004991"/>
    </source>
</evidence>
<keyword evidence="17" id="KW-1185">Reference proteome</keyword>
<dbReference type="InterPro" id="IPR038772">
    <property type="entry name" value="Sph/SMPD2-like"/>
</dbReference>
<sequence>MSLPDPVTLELNKTLKVLSFNVWGLKYISKDRKIRIQAIAHYLSGKSYDIVCLQELWVYDDFVIVRDQVGGVLPFSRFFHTGALGSGLAIFSRYPIISAHALPYSLSGSPQQAFAGDFFVKKAAANVVLLHPVLGEIEVWNTHMHAAGEHPPDTRQAHRIAESWQLANAIRGAAAKGRYVLCMGDLNSQPFSIPIAILRNHASLTDSFLSVHPDANIASSSSPHQAISSLGMTCDSPLNTYSHGKPIPSNITSQGGKRLDYIFFRQPEVARRRPLIWGYRDHPVSDNGHGDSGSMGLEPGKPLQESVERAPELRCIKSEVVLTDMVPGYDFSYSDHFALFSTFSVDSPEKNQNSQPILEPTSSIHTTTTGIIGQSYGTTTSFTPLIPLISDSEPVNDTTTTFSPPSPPIPAIPTKRTSTDSVKSSTIQTALNTMRMYTSISRQSAKFQTRLCGVALVTLVGLTIGSAWQPKSWLQPIFTLLGGLLGAAVVTFLYTGWVWGRWEEGLLKEVTEEMELELRVVEMEERAGR</sequence>
<dbReference type="EMBL" id="SDIL01000010">
    <property type="protein sequence ID" value="RXK41254.1"/>
    <property type="molecule type" value="Genomic_DNA"/>
</dbReference>
<reference evidence="16 17" key="1">
    <citation type="submission" date="2016-06" db="EMBL/GenBank/DDBJ databases">
        <title>Evolution of pathogenesis and genome organization in the Tremellales.</title>
        <authorList>
            <person name="Cuomo C."/>
            <person name="Litvintseva A."/>
            <person name="Heitman J."/>
            <person name="Chen Y."/>
            <person name="Sun S."/>
            <person name="Springer D."/>
            <person name="Dromer F."/>
            <person name="Young S."/>
            <person name="Zeng Q."/>
            <person name="Chapman S."/>
            <person name="Gujja S."/>
            <person name="Saif S."/>
            <person name="Birren B."/>
        </authorList>
    </citation>
    <scope>NUCLEOTIDE SEQUENCE [LARGE SCALE GENOMIC DNA]</scope>
    <source>
        <strain evidence="16 17">ATCC 28783</strain>
    </source>
</reference>
<keyword evidence="7" id="KW-0378">Hydrolase</keyword>
<evidence type="ECO:0000256" key="12">
    <source>
        <dbReference type="ARBA" id="ARBA00023136"/>
    </source>
</evidence>
<keyword evidence="11" id="KW-0443">Lipid metabolism</keyword>
<comment type="pathway">
    <text evidence="3">Sphingolipid metabolism.</text>
</comment>
<dbReference type="InParanoid" id="A0A4Q1BT66"/>
<dbReference type="OrthoDB" id="387657at2759"/>
<dbReference type="VEuPathDB" id="FungiDB:TREMEDRAFT_31031"/>
<comment type="pathway">
    <text evidence="2">Lipid metabolism; sphingolipid metabolism.</text>
</comment>
<evidence type="ECO:0000256" key="9">
    <source>
        <dbReference type="ARBA" id="ARBA00022919"/>
    </source>
</evidence>
<evidence type="ECO:0000259" key="15">
    <source>
        <dbReference type="Pfam" id="PF03372"/>
    </source>
</evidence>
<gene>
    <name evidence="16" type="ORF">M231_01404</name>
</gene>
<feature type="transmembrane region" description="Helical" evidence="14">
    <location>
        <begin position="474"/>
        <end position="499"/>
    </location>
</feature>
<evidence type="ECO:0000256" key="11">
    <source>
        <dbReference type="ARBA" id="ARBA00023098"/>
    </source>
</evidence>
<feature type="transmembrane region" description="Helical" evidence="14">
    <location>
        <begin position="451"/>
        <end position="468"/>
    </location>
</feature>
<keyword evidence="10 14" id="KW-1133">Transmembrane helix</keyword>
<comment type="similarity">
    <text evidence="4">Belongs to the neutral sphingomyelinase family.</text>
</comment>
<keyword evidence="9" id="KW-0746">Sphingolipid metabolism</keyword>
<evidence type="ECO:0000256" key="7">
    <source>
        <dbReference type="ARBA" id="ARBA00022801"/>
    </source>
</evidence>
<dbReference type="PANTHER" id="PTHR16320:SF24">
    <property type="entry name" value="PHOSPHODIESTERASE, PUTATIVE-RELATED"/>
    <property type="match status" value="1"/>
</dbReference>
<dbReference type="Pfam" id="PF03372">
    <property type="entry name" value="Exo_endo_phos"/>
    <property type="match status" value="1"/>
</dbReference>
<dbReference type="InterPro" id="IPR005135">
    <property type="entry name" value="Endo/exonuclease/phosphatase"/>
</dbReference>
<protein>
    <submittedName>
        <fullName evidence="16">Inositol phosphorylsphingolipid-phospholipase C</fullName>
    </submittedName>
</protein>
<keyword evidence="5 14" id="KW-0812">Transmembrane</keyword>
<name>A0A4Q1BT66_TREME</name>
<evidence type="ECO:0000313" key="17">
    <source>
        <dbReference type="Proteomes" id="UP000289152"/>
    </source>
</evidence>
<accession>A0A4Q1BT66</accession>
<dbReference type="GO" id="GO:0046872">
    <property type="term" value="F:metal ion binding"/>
    <property type="evidence" value="ECO:0007669"/>
    <property type="project" value="UniProtKB-KW"/>
</dbReference>
<dbReference type="GO" id="GO:0006665">
    <property type="term" value="P:sphingolipid metabolic process"/>
    <property type="evidence" value="ECO:0007669"/>
    <property type="project" value="UniProtKB-KW"/>
</dbReference>
<keyword evidence="8" id="KW-0460">Magnesium</keyword>
<dbReference type="InterPro" id="IPR036691">
    <property type="entry name" value="Endo/exonu/phosph_ase_sf"/>
</dbReference>
<evidence type="ECO:0000256" key="4">
    <source>
        <dbReference type="ARBA" id="ARBA00006335"/>
    </source>
</evidence>